<dbReference type="Gene3D" id="3.40.50.10610">
    <property type="entry name" value="ABC-type transport auxiliary lipoprotein component"/>
    <property type="match status" value="1"/>
</dbReference>
<feature type="chain" id="PRO_5046645022" description="Curli production assembly/transport component CsgG" evidence="2">
    <location>
        <begin position="32"/>
        <end position="246"/>
    </location>
</feature>
<evidence type="ECO:0000313" key="4">
    <source>
        <dbReference type="Proteomes" id="UP001611383"/>
    </source>
</evidence>
<evidence type="ECO:0008006" key="5">
    <source>
        <dbReference type="Google" id="ProtNLM"/>
    </source>
</evidence>
<evidence type="ECO:0000313" key="3">
    <source>
        <dbReference type="EMBL" id="WNG48910.1"/>
    </source>
</evidence>
<proteinExistence type="predicted"/>
<evidence type="ECO:0000256" key="1">
    <source>
        <dbReference type="SAM" id="MobiDB-lite"/>
    </source>
</evidence>
<evidence type="ECO:0000256" key="2">
    <source>
        <dbReference type="SAM" id="SignalP"/>
    </source>
</evidence>
<reference evidence="3 4" key="1">
    <citation type="submission" date="2019-08" db="EMBL/GenBank/DDBJ databases">
        <title>Archangium and Cystobacter genomes.</title>
        <authorList>
            <person name="Chen I.-C.K."/>
            <person name="Wielgoss S."/>
        </authorList>
    </citation>
    <scope>NUCLEOTIDE SEQUENCE [LARGE SCALE GENOMIC DNA]</scope>
    <source>
        <strain evidence="3 4">Cbm 6</strain>
    </source>
</reference>
<gene>
    <name evidence="3" type="ORF">F0U60_35930</name>
</gene>
<keyword evidence="2" id="KW-0732">Signal</keyword>
<protein>
    <recommendedName>
        <fullName evidence="5">Curli production assembly/transport component CsgG</fullName>
    </recommendedName>
</protein>
<dbReference type="Pfam" id="PF03783">
    <property type="entry name" value="CsgG"/>
    <property type="match status" value="1"/>
</dbReference>
<feature type="region of interest" description="Disordered" evidence="1">
    <location>
        <begin position="173"/>
        <end position="197"/>
    </location>
</feature>
<dbReference type="Proteomes" id="UP001611383">
    <property type="component" value="Chromosome"/>
</dbReference>
<dbReference type="EMBL" id="CP043494">
    <property type="protein sequence ID" value="WNG48910.1"/>
    <property type="molecule type" value="Genomic_DNA"/>
</dbReference>
<keyword evidence="4" id="KW-1185">Reference proteome</keyword>
<dbReference type="InterPro" id="IPR005534">
    <property type="entry name" value="Curli_assmbl/transp-comp_CsgG"/>
</dbReference>
<accession>A0ABY9X0J4</accession>
<feature type="signal peptide" evidence="2">
    <location>
        <begin position="1"/>
        <end position="31"/>
    </location>
</feature>
<organism evidence="3 4">
    <name type="scientific">Archangium minus</name>
    <dbReference type="NCBI Taxonomy" id="83450"/>
    <lineage>
        <taxon>Bacteria</taxon>
        <taxon>Pseudomonadati</taxon>
        <taxon>Myxococcota</taxon>
        <taxon>Myxococcia</taxon>
        <taxon>Myxococcales</taxon>
        <taxon>Cystobacterineae</taxon>
        <taxon>Archangiaceae</taxon>
        <taxon>Archangium</taxon>
    </lineage>
</organism>
<name>A0ABY9X0J4_9BACT</name>
<sequence>MRESRFVKASRSSSPRLVGLLLGLLALPVLAADAPADKPTVAVLYFDYEGDTAGMKLLQKGLAQMLISDLSAHESVRLVERERLQEVIDELMLDQSGKVDPATANQVGKLLGARYLVMGGYFDVMNTLRVDARVVETETGRIIRSVGAGSTPDKFLTLEQTLARDLHAIFEELTTPASDANRPPAKPKPAKGKPRKLTRDTALRYARALDAKDRKDLVTAKKELTAVVKEQPDFQLASKELALLMK</sequence>